<dbReference type="InterPro" id="IPR020904">
    <property type="entry name" value="Sc_DH/Rdtase_CS"/>
</dbReference>
<comment type="similarity">
    <text evidence="1">Belongs to the short-chain dehydrogenases/reductases (SDR) family.</text>
</comment>
<proteinExistence type="inferred from homology"/>
<dbReference type="Gene3D" id="3.40.50.720">
    <property type="entry name" value="NAD(P)-binding Rossmann-like Domain"/>
    <property type="match status" value="1"/>
</dbReference>
<comment type="caution">
    <text evidence="3">The sequence shown here is derived from an EMBL/GenBank/DDBJ whole genome shotgun (WGS) entry which is preliminary data.</text>
</comment>
<keyword evidence="2" id="KW-0560">Oxidoreductase</keyword>
<gene>
    <name evidence="3" type="ORF">GCM10023320_10670</name>
</gene>
<dbReference type="NCBIfam" id="NF005559">
    <property type="entry name" value="PRK07231.1"/>
    <property type="match status" value="1"/>
</dbReference>
<dbReference type="RefSeq" id="WP_345603639.1">
    <property type="nucleotide sequence ID" value="NZ_BAABJO010000003.1"/>
</dbReference>
<name>A0ABP9NHA6_9PSEU</name>
<evidence type="ECO:0000313" key="4">
    <source>
        <dbReference type="Proteomes" id="UP001500804"/>
    </source>
</evidence>
<dbReference type="PROSITE" id="PS00061">
    <property type="entry name" value="ADH_SHORT"/>
    <property type="match status" value="1"/>
</dbReference>
<dbReference type="InterPro" id="IPR002347">
    <property type="entry name" value="SDR_fam"/>
</dbReference>
<dbReference type="PANTHER" id="PTHR24321">
    <property type="entry name" value="DEHYDROGENASES, SHORT CHAIN"/>
    <property type="match status" value="1"/>
</dbReference>
<evidence type="ECO:0000256" key="1">
    <source>
        <dbReference type="ARBA" id="ARBA00006484"/>
    </source>
</evidence>
<dbReference type="Proteomes" id="UP001500804">
    <property type="component" value="Unassembled WGS sequence"/>
</dbReference>
<dbReference type="InterPro" id="IPR036291">
    <property type="entry name" value="NAD(P)-bd_dom_sf"/>
</dbReference>
<dbReference type="CDD" id="cd05233">
    <property type="entry name" value="SDR_c"/>
    <property type="match status" value="1"/>
</dbReference>
<dbReference type="SUPFAM" id="SSF51735">
    <property type="entry name" value="NAD(P)-binding Rossmann-fold domains"/>
    <property type="match status" value="1"/>
</dbReference>
<dbReference type="PRINTS" id="PR00081">
    <property type="entry name" value="GDHRDH"/>
</dbReference>
<dbReference type="PRINTS" id="PR00080">
    <property type="entry name" value="SDRFAMILY"/>
</dbReference>
<dbReference type="EMBL" id="BAABJO010000003">
    <property type="protein sequence ID" value="GAA5114097.1"/>
    <property type="molecule type" value="Genomic_DNA"/>
</dbReference>
<keyword evidence="4" id="KW-1185">Reference proteome</keyword>
<accession>A0ABP9NHA6</accession>
<evidence type="ECO:0000313" key="3">
    <source>
        <dbReference type="EMBL" id="GAA5114097.1"/>
    </source>
</evidence>
<protein>
    <submittedName>
        <fullName evidence="3">SDR family oxidoreductase</fullName>
    </submittedName>
</protein>
<sequence>MTGSMAGRAGLVTGAAGGIGRACAVRFAAEGASVVVSDLESARAGGEETVAMIRKAGGTAEFFPCDVADAGAAEALVAHVVERYGQLDFAHNNAGIGGSNGRLADISDEDFDRIIAVNLRGTFLGMKHQIRAMLGNGGGAIVNTSSNAGLRGVRLLSPYTASKHGIVGLTRNAAVEYADDGIRVNAVCPGAIVTPLMMRGSPERALEIRRPQAMSRFGQPEEVAAAVVWLCSPDASFVTGVAMPVDAGSVAGW</sequence>
<dbReference type="Pfam" id="PF13561">
    <property type="entry name" value="adh_short_C2"/>
    <property type="match status" value="1"/>
</dbReference>
<reference evidence="4" key="1">
    <citation type="journal article" date="2019" name="Int. J. Syst. Evol. Microbiol.">
        <title>The Global Catalogue of Microorganisms (GCM) 10K type strain sequencing project: providing services to taxonomists for standard genome sequencing and annotation.</title>
        <authorList>
            <consortium name="The Broad Institute Genomics Platform"/>
            <consortium name="The Broad Institute Genome Sequencing Center for Infectious Disease"/>
            <person name="Wu L."/>
            <person name="Ma J."/>
        </authorList>
    </citation>
    <scope>NUCLEOTIDE SEQUENCE [LARGE SCALE GENOMIC DNA]</scope>
    <source>
        <strain evidence="4">JCM 18302</strain>
    </source>
</reference>
<evidence type="ECO:0000256" key="2">
    <source>
        <dbReference type="ARBA" id="ARBA00023002"/>
    </source>
</evidence>
<dbReference type="PANTHER" id="PTHR24321:SF8">
    <property type="entry name" value="ESTRADIOL 17-BETA-DEHYDROGENASE 8-RELATED"/>
    <property type="match status" value="1"/>
</dbReference>
<organism evidence="3 4">
    <name type="scientific">Pseudonocardia adelaidensis</name>
    <dbReference type="NCBI Taxonomy" id="648754"/>
    <lineage>
        <taxon>Bacteria</taxon>
        <taxon>Bacillati</taxon>
        <taxon>Actinomycetota</taxon>
        <taxon>Actinomycetes</taxon>
        <taxon>Pseudonocardiales</taxon>
        <taxon>Pseudonocardiaceae</taxon>
        <taxon>Pseudonocardia</taxon>
    </lineage>
</organism>